<accession>A0ABZ2M5Z3</accession>
<dbReference type="Pfam" id="PF13205">
    <property type="entry name" value="Big_5"/>
    <property type="match status" value="1"/>
</dbReference>
<dbReference type="Gene3D" id="2.60.40.1220">
    <property type="match status" value="1"/>
</dbReference>
<sequence length="510" mass="53715">MRIPNHRCERGKSMRIRRSVRGVGGVTWFMMTAVGMAGSATACGSSESSPASPNKDGGPNDITIHAPVTIVSRTPADGDDNVSVHAPIQVTYSEPVKLGPNAVSLVGPGSVTFGATASLSDDRKTLTVKPVAPLVAPGALAVTMNDVTSVNGGPVEKKAWGWTVPLWLRVGEKTNGAAAYLAAPVVAAGPGERISVVSRLSNDSIVETIDGFQGKWSQIGSPLLTPASFKPSMVLDQAGAVVIAYADSNLDVRVRRWSGVAWDDVGVALGKSRGDVGFRSPAIAVDPTTGNLFVVYSPLDAAEARSIVYVKTFQNGNWLQVGGEVNDPSESGEDLGIAISGGGVKYVQYRSGSSGALNPLRVRQFVSATNRWDLVGATPNPPGEDLSTQSRSLVVDDSGNPAVLACFNNALRLRRWDGASWVSGGDLLGANCTQYAINLKGQSGRLFAFWSDQDKTLKVADVTNKSWTALDPTTASKKVRANSLAIDPGGRPIIAWSEDDDFIKVSRLNR</sequence>
<feature type="compositionally biased region" description="Polar residues" evidence="2">
    <location>
        <begin position="42"/>
        <end position="52"/>
    </location>
</feature>
<evidence type="ECO:0000313" key="4">
    <source>
        <dbReference type="EMBL" id="WXB17926.1"/>
    </source>
</evidence>
<dbReference type="EMBL" id="CP089984">
    <property type="protein sequence ID" value="WXB17926.1"/>
    <property type="molecule type" value="Genomic_DNA"/>
</dbReference>
<dbReference type="InterPro" id="IPR014755">
    <property type="entry name" value="Cu-Rt/internalin_Ig-like"/>
</dbReference>
<reference evidence="4 5" key="1">
    <citation type="submission" date="2021-12" db="EMBL/GenBank/DDBJ databases">
        <title>Discovery of the Pendulisporaceae a myxobacterial family with distinct sporulation behavior and unique specialized metabolism.</title>
        <authorList>
            <person name="Garcia R."/>
            <person name="Popoff A."/>
            <person name="Bader C.D."/>
            <person name="Loehr J."/>
            <person name="Walesch S."/>
            <person name="Walt C."/>
            <person name="Boldt J."/>
            <person name="Bunk B."/>
            <person name="Haeckl F.J.F.P.J."/>
            <person name="Gunesch A.P."/>
            <person name="Birkelbach J."/>
            <person name="Nuebel U."/>
            <person name="Pietschmann T."/>
            <person name="Bach T."/>
            <person name="Mueller R."/>
        </authorList>
    </citation>
    <scope>NUCLEOTIDE SEQUENCE [LARGE SCALE GENOMIC DNA]</scope>
    <source>
        <strain evidence="4 5">MSr11954</strain>
    </source>
</reference>
<dbReference type="Proteomes" id="UP001370348">
    <property type="component" value="Chromosome"/>
</dbReference>
<gene>
    <name evidence="4" type="ORF">LZC94_11755</name>
</gene>
<evidence type="ECO:0000313" key="5">
    <source>
        <dbReference type="Proteomes" id="UP001370348"/>
    </source>
</evidence>
<keyword evidence="5" id="KW-1185">Reference proteome</keyword>
<dbReference type="SUPFAM" id="SSF50965">
    <property type="entry name" value="Galactose oxidase, central domain"/>
    <property type="match status" value="1"/>
</dbReference>
<proteinExistence type="predicted"/>
<dbReference type="InterPro" id="IPR032812">
    <property type="entry name" value="SbsA_Ig"/>
</dbReference>
<dbReference type="InterPro" id="IPR011043">
    <property type="entry name" value="Gal_Oxase/kelch_b-propeller"/>
</dbReference>
<evidence type="ECO:0000256" key="1">
    <source>
        <dbReference type="ARBA" id="ARBA00022729"/>
    </source>
</evidence>
<organism evidence="4 5">
    <name type="scientific">Pendulispora albinea</name>
    <dbReference type="NCBI Taxonomy" id="2741071"/>
    <lineage>
        <taxon>Bacteria</taxon>
        <taxon>Pseudomonadati</taxon>
        <taxon>Myxococcota</taxon>
        <taxon>Myxococcia</taxon>
        <taxon>Myxococcales</taxon>
        <taxon>Sorangiineae</taxon>
        <taxon>Pendulisporaceae</taxon>
        <taxon>Pendulispora</taxon>
    </lineage>
</organism>
<protein>
    <submittedName>
        <fullName evidence="4">Ig-like domain-containing protein</fullName>
    </submittedName>
</protein>
<name>A0ABZ2M5Z3_9BACT</name>
<feature type="domain" description="SbsA Ig-like" evidence="3">
    <location>
        <begin position="67"/>
        <end position="152"/>
    </location>
</feature>
<evidence type="ECO:0000256" key="2">
    <source>
        <dbReference type="SAM" id="MobiDB-lite"/>
    </source>
</evidence>
<feature type="region of interest" description="Disordered" evidence="2">
    <location>
        <begin position="40"/>
        <end position="63"/>
    </location>
</feature>
<evidence type="ECO:0000259" key="3">
    <source>
        <dbReference type="Pfam" id="PF13205"/>
    </source>
</evidence>
<dbReference type="RefSeq" id="WP_394827568.1">
    <property type="nucleotide sequence ID" value="NZ_CP089984.1"/>
</dbReference>
<keyword evidence="1" id="KW-0732">Signal</keyword>